<protein>
    <submittedName>
        <fullName evidence="4">Eukaryotic translation initiation factor 3 subunit f</fullName>
    </submittedName>
</protein>
<name>A0AAV4C3W4_9GAST</name>
<comment type="caution">
    <text evidence="4">The sequence shown here is derived from an EMBL/GenBank/DDBJ whole genome shotgun (WGS) entry which is preliminary data.</text>
</comment>
<evidence type="ECO:0000256" key="2">
    <source>
        <dbReference type="SAM" id="SignalP"/>
    </source>
</evidence>
<dbReference type="Gene3D" id="3.10.100.10">
    <property type="entry name" value="Mannose-Binding Protein A, subunit A"/>
    <property type="match status" value="1"/>
</dbReference>
<organism evidence="4 5">
    <name type="scientific">Plakobranchus ocellatus</name>
    <dbReference type="NCBI Taxonomy" id="259542"/>
    <lineage>
        <taxon>Eukaryota</taxon>
        <taxon>Metazoa</taxon>
        <taxon>Spiralia</taxon>
        <taxon>Lophotrochozoa</taxon>
        <taxon>Mollusca</taxon>
        <taxon>Gastropoda</taxon>
        <taxon>Heterobranchia</taxon>
        <taxon>Euthyneura</taxon>
        <taxon>Panpulmonata</taxon>
        <taxon>Sacoglossa</taxon>
        <taxon>Placobranchoidea</taxon>
        <taxon>Plakobranchidae</taxon>
        <taxon>Plakobranchus</taxon>
    </lineage>
</organism>
<dbReference type="InterPro" id="IPR016187">
    <property type="entry name" value="CTDL_fold"/>
</dbReference>
<feature type="signal peptide" evidence="2">
    <location>
        <begin position="1"/>
        <end position="18"/>
    </location>
</feature>
<keyword evidence="1" id="KW-0472">Membrane</keyword>
<evidence type="ECO:0000313" key="5">
    <source>
        <dbReference type="Proteomes" id="UP000735302"/>
    </source>
</evidence>
<accession>A0AAV4C3W4</accession>
<keyword evidence="1" id="KW-1133">Transmembrane helix</keyword>
<reference evidence="4 5" key="1">
    <citation type="journal article" date="2021" name="Elife">
        <title>Chloroplast acquisition without the gene transfer in kleptoplastic sea slugs, Plakobranchus ocellatus.</title>
        <authorList>
            <person name="Maeda T."/>
            <person name="Takahashi S."/>
            <person name="Yoshida T."/>
            <person name="Shimamura S."/>
            <person name="Takaki Y."/>
            <person name="Nagai Y."/>
            <person name="Toyoda A."/>
            <person name="Suzuki Y."/>
            <person name="Arimoto A."/>
            <person name="Ishii H."/>
            <person name="Satoh N."/>
            <person name="Nishiyama T."/>
            <person name="Hasebe M."/>
            <person name="Maruyama T."/>
            <person name="Minagawa J."/>
            <person name="Obokata J."/>
            <person name="Shigenobu S."/>
        </authorList>
    </citation>
    <scope>NUCLEOTIDE SEQUENCE [LARGE SCALE GENOMIC DNA]</scope>
</reference>
<feature type="domain" description="C-type lectin" evidence="3">
    <location>
        <begin position="112"/>
        <end position="153"/>
    </location>
</feature>
<dbReference type="InterPro" id="IPR016186">
    <property type="entry name" value="C-type_lectin-like/link_sf"/>
</dbReference>
<keyword evidence="4" id="KW-0396">Initiation factor</keyword>
<keyword evidence="4" id="KW-0648">Protein biosynthesis</keyword>
<dbReference type="SUPFAM" id="SSF56436">
    <property type="entry name" value="C-type lectin-like"/>
    <property type="match status" value="1"/>
</dbReference>
<keyword evidence="2" id="KW-0732">Signal</keyword>
<feature type="transmembrane region" description="Helical" evidence="1">
    <location>
        <begin position="407"/>
        <end position="435"/>
    </location>
</feature>
<evidence type="ECO:0000259" key="3">
    <source>
        <dbReference type="PROSITE" id="PS50041"/>
    </source>
</evidence>
<proteinExistence type="predicted"/>
<dbReference type="AlphaFoldDB" id="A0AAV4C3W4"/>
<dbReference type="Proteomes" id="UP000735302">
    <property type="component" value="Unassembled WGS sequence"/>
</dbReference>
<gene>
    <name evidence="4" type="ORF">PoB_005310800</name>
</gene>
<feature type="chain" id="PRO_5043595888" evidence="2">
    <location>
        <begin position="19"/>
        <end position="553"/>
    </location>
</feature>
<keyword evidence="5" id="KW-1185">Reference proteome</keyword>
<keyword evidence="1" id="KW-0812">Transmembrane</keyword>
<sequence>MSFLAALYSFILFSMSPATRFKQCMFFFFYKCLAYKRWRSCPSKILIFDGAYLAEFPCDSADFLDFSDNRVCLKIEDVLETWDTARARCIYRHGADLVRVDNQSLVTLIRAFFNWARNEPAVKKQGQNCVKADYQTGAWSVSDCNETFFYICQKTSARNPGPPTMEVQLFQGFTHAYIGQTILLRCSVLLQNGGFEITATVPSKNTYLWQNGSGLLCDADTAFVKVGDRCFPKTIASLNLSLTPDLMSATFECCWHEMGGFSTCSQLQIHAKYLLQVPIMVLPTKSYNLVFNEKDLLSITCAAFVGTNGQLIWVLFTSSGIQEWKMGPDAKLLNNGSVEERASFSESAVIIEVTLDPDQGPFIASTFQIVVSSSLDGASLACRSHSLEDAALNTGHMTVISPTITDIYIVLAVLILGLLLLFAVTILFIFVIPAAGMQMFKAKKTLKDHNTNEEVSRRIINAIGPHVDPLTIVRQRKLKWCGHPTRSSGIAKTTMQGTVNGGRRRGRLKKRWDDNIRECTRFELRKTLRKAEDREEWKAVVRRSSADLDLWDR</sequence>
<dbReference type="InterPro" id="IPR001304">
    <property type="entry name" value="C-type_lectin-like"/>
</dbReference>
<evidence type="ECO:0000256" key="1">
    <source>
        <dbReference type="SAM" id="Phobius"/>
    </source>
</evidence>
<dbReference type="SMART" id="SM00034">
    <property type="entry name" value="CLECT"/>
    <property type="match status" value="1"/>
</dbReference>
<dbReference type="CDD" id="cd00037">
    <property type="entry name" value="CLECT"/>
    <property type="match status" value="1"/>
</dbReference>
<dbReference type="GO" id="GO:0003743">
    <property type="term" value="F:translation initiation factor activity"/>
    <property type="evidence" value="ECO:0007669"/>
    <property type="project" value="UniProtKB-KW"/>
</dbReference>
<dbReference type="PROSITE" id="PS50041">
    <property type="entry name" value="C_TYPE_LECTIN_2"/>
    <property type="match status" value="1"/>
</dbReference>
<dbReference type="EMBL" id="BLXT01005852">
    <property type="protein sequence ID" value="GFO26603.1"/>
    <property type="molecule type" value="Genomic_DNA"/>
</dbReference>
<evidence type="ECO:0000313" key="4">
    <source>
        <dbReference type="EMBL" id="GFO26603.1"/>
    </source>
</evidence>